<dbReference type="EMBL" id="KL363207">
    <property type="protein sequence ID" value="KFD54494.1"/>
    <property type="molecule type" value="Genomic_DNA"/>
</dbReference>
<evidence type="ECO:0000313" key="2">
    <source>
        <dbReference type="Proteomes" id="UP000030764"/>
    </source>
</evidence>
<dbReference type="AlphaFoldDB" id="A0A085MB98"/>
<accession>A0A085MB98</accession>
<proteinExistence type="predicted"/>
<evidence type="ECO:0000313" key="1">
    <source>
        <dbReference type="EMBL" id="KFD54494.1"/>
    </source>
</evidence>
<name>A0A085MB98_9BILA</name>
<gene>
    <name evidence="1" type="ORF">M513_04641</name>
</gene>
<sequence length="157" mass="17928">MVNSCKALPPVSEVETQVQFALQKHRKRSKVIKAINSYSAFGGHFKKITSRACSFYNLRVIVDWLTFCLPSPLDNDTNFTPEMTYYLMKDTKLDLPHENVYVCYQNPIFKVLPVSPMYEADQTWSNGLLELTNAELIMENVCAPGRPSPPRWLPSPP</sequence>
<keyword evidence="2" id="KW-1185">Reference proteome</keyword>
<organism evidence="1 2">
    <name type="scientific">Trichuris suis</name>
    <name type="common">pig whipworm</name>
    <dbReference type="NCBI Taxonomy" id="68888"/>
    <lineage>
        <taxon>Eukaryota</taxon>
        <taxon>Metazoa</taxon>
        <taxon>Ecdysozoa</taxon>
        <taxon>Nematoda</taxon>
        <taxon>Enoplea</taxon>
        <taxon>Dorylaimia</taxon>
        <taxon>Trichinellida</taxon>
        <taxon>Trichuridae</taxon>
        <taxon>Trichuris</taxon>
    </lineage>
</organism>
<dbReference type="Proteomes" id="UP000030764">
    <property type="component" value="Unassembled WGS sequence"/>
</dbReference>
<protein>
    <submittedName>
        <fullName evidence="1">Uncharacterized protein</fullName>
    </submittedName>
</protein>
<reference evidence="1 2" key="1">
    <citation type="journal article" date="2014" name="Nat. Genet.">
        <title>Genome and transcriptome of the porcine whipworm Trichuris suis.</title>
        <authorList>
            <person name="Jex A.R."/>
            <person name="Nejsum P."/>
            <person name="Schwarz E.M."/>
            <person name="Hu L."/>
            <person name="Young N.D."/>
            <person name="Hall R.S."/>
            <person name="Korhonen P.K."/>
            <person name="Liao S."/>
            <person name="Thamsborg S."/>
            <person name="Xia J."/>
            <person name="Xu P."/>
            <person name="Wang S."/>
            <person name="Scheerlinck J.P."/>
            <person name="Hofmann A."/>
            <person name="Sternberg P.W."/>
            <person name="Wang J."/>
            <person name="Gasser R.B."/>
        </authorList>
    </citation>
    <scope>NUCLEOTIDE SEQUENCE [LARGE SCALE GENOMIC DNA]</scope>
    <source>
        <strain evidence="1">DCEP-RM93M</strain>
    </source>
</reference>